<evidence type="ECO:0000313" key="2">
    <source>
        <dbReference type="EnsemblPlants" id="AES59186"/>
    </source>
</evidence>
<reference evidence="1 3" key="2">
    <citation type="journal article" date="2014" name="BMC Genomics">
        <title>An improved genome release (version Mt4.0) for the model legume Medicago truncatula.</title>
        <authorList>
            <person name="Tang H."/>
            <person name="Krishnakumar V."/>
            <person name="Bidwell S."/>
            <person name="Rosen B."/>
            <person name="Chan A."/>
            <person name="Zhou S."/>
            <person name="Gentzbittel L."/>
            <person name="Childs K.L."/>
            <person name="Yandell M."/>
            <person name="Gundlach H."/>
            <person name="Mayer K.F."/>
            <person name="Schwartz D.C."/>
            <person name="Town C.D."/>
        </authorList>
    </citation>
    <scope>GENOME REANNOTATION</scope>
    <source>
        <strain evidence="2 3">cv. Jemalong A17</strain>
    </source>
</reference>
<reference evidence="2" key="3">
    <citation type="submission" date="2015-04" db="UniProtKB">
        <authorList>
            <consortium name="EnsemblPlants"/>
        </authorList>
    </citation>
    <scope>IDENTIFICATION</scope>
    <source>
        <strain evidence="2">cv. Jemalong A17</strain>
    </source>
</reference>
<gene>
    <name evidence="1" type="ordered locus">MTR_1g015460</name>
</gene>
<sequence length="59" mass="6526">MSCLELKLLNYVAEVGESVKVVKVAKVNIERKPGASEKCRGKSRIHINIRQINGQVYGA</sequence>
<name>G7I916_MEDTR</name>
<dbReference type="HOGENOM" id="CLU_2964264_0_0_1"/>
<keyword evidence="3" id="KW-1185">Reference proteome</keyword>
<dbReference type="Proteomes" id="UP000002051">
    <property type="component" value="Unassembled WGS sequence"/>
</dbReference>
<organism evidence="1 3">
    <name type="scientific">Medicago truncatula</name>
    <name type="common">Barrel medic</name>
    <name type="synonym">Medicago tribuloides</name>
    <dbReference type="NCBI Taxonomy" id="3880"/>
    <lineage>
        <taxon>Eukaryota</taxon>
        <taxon>Viridiplantae</taxon>
        <taxon>Streptophyta</taxon>
        <taxon>Embryophyta</taxon>
        <taxon>Tracheophyta</taxon>
        <taxon>Spermatophyta</taxon>
        <taxon>Magnoliopsida</taxon>
        <taxon>eudicotyledons</taxon>
        <taxon>Gunneridae</taxon>
        <taxon>Pentapetalae</taxon>
        <taxon>rosids</taxon>
        <taxon>fabids</taxon>
        <taxon>Fabales</taxon>
        <taxon>Fabaceae</taxon>
        <taxon>Papilionoideae</taxon>
        <taxon>50 kb inversion clade</taxon>
        <taxon>NPAAA clade</taxon>
        <taxon>Hologalegina</taxon>
        <taxon>IRL clade</taxon>
        <taxon>Trifolieae</taxon>
        <taxon>Medicago</taxon>
    </lineage>
</organism>
<evidence type="ECO:0000313" key="3">
    <source>
        <dbReference type="Proteomes" id="UP000002051"/>
    </source>
</evidence>
<dbReference type="EMBL" id="CM001217">
    <property type="protein sequence ID" value="AES59186.1"/>
    <property type="molecule type" value="Genomic_DNA"/>
</dbReference>
<reference evidence="1 3" key="1">
    <citation type="journal article" date="2011" name="Nature">
        <title>The Medicago genome provides insight into the evolution of rhizobial symbioses.</title>
        <authorList>
            <person name="Young N.D."/>
            <person name="Debelle F."/>
            <person name="Oldroyd G.E."/>
            <person name="Geurts R."/>
            <person name="Cannon S.B."/>
            <person name="Udvardi M.K."/>
            <person name="Benedito V.A."/>
            <person name="Mayer K.F."/>
            <person name="Gouzy J."/>
            <person name="Schoof H."/>
            <person name="Van de Peer Y."/>
            <person name="Proost S."/>
            <person name="Cook D.R."/>
            <person name="Meyers B.C."/>
            <person name="Spannagl M."/>
            <person name="Cheung F."/>
            <person name="De Mita S."/>
            <person name="Krishnakumar V."/>
            <person name="Gundlach H."/>
            <person name="Zhou S."/>
            <person name="Mudge J."/>
            <person name="Bharti A.K."/>
            <person name="Murray J.D."/>
            <person name="Naoumkina M.A."/>
            <person name="Rosen B."/>
            <person name="Silverstein K.A."/>
            <person name="Tang H."/>
            <person name="Rombauts S."/>
            <person name="Zhao P.X."/>
            <person name="Zhou P."/>
            <person name="Barbe V."/>
            <person name="Bardou P."/>
            <person name="Bechner M."/>
            <person name="Bellec A."/>
            <person name="Berger A."/>
            <person name="Berges H."/>
            <person name="Bidwell S."/>
            <person name="Bisseling T."/>
            <person name="Choisne N."/>
            <person name="Couloux A."/>
            <person name="Denny R."/>
            <person name="Deshpande S."/>
            <person name="Dai X."/>
            <person name="Doyle J.J."/>
            <person name="Dudez A.M."/>
            <person name="Farmer A.D."/>
            <person name="Fouteau S."/>
            <person name="Franken C."/>
            <person name="Gibelin C."/>
            <person name="Gish J."/>
            <person name="Goldstein S."/>
            <person name="Gonzalez A.J."/>
            <person name="Green P.J."/>
            <person name="Hallab A."/>
            <person name="Hartog M."/>
            <person name="Hua A."/>
            <person name="Humphray S.J."/>
            <person name="Jeong D.H."/>
            <person name="Jing Y."/>
            <person name="Jocker A."/>
            <person name="Kenton S.M."/>
            <person name="Kim D.J."/>
            <person name="Klee K."/>
            <person name="Lai H."/>
            <person name="Lang C."/>
            <person name="Lin S."/>
            <person name="Macmil S.L."/>
            <person name="Magdelenat G."/>
            <person name="Matthews L."/>
            <person name="McCorrison J."/>
            <person name="Monaghan E.L."/>
            <person name="Mun J.H."/>
            <person name="Najar F.Z."/>
            <person name="Nicholson C."/>
            <person name="Noirot C."/>
            <person name="O'Bleness M."/>
            <person name="Paule C.R."/>
            <person name="Poulain J."/>
            <person name="Prion F."/>
            <person name="Qin B."/>
            <person name="Qu C."/>
            <person name="Retzel E.F."/>
            <person name="Riddle C."/>
            <person name="Sallet E."/>
            <person name="Samain S."/>
            <person name="Samson N."/>
            <person name="Sanders I."/>
            <person name="Saurat O."/>
            <person name="Scarpelli C."/>
            <person name="Schiex T."/>
            <person name="Segurens B."/>
            <person name="Severin A.J."/>
            <person name="Sherrier D.J."/>
            <person name="Shi R."/>
            <person name="Sims S."/>
            <person name="Singer S.R."/>
            <person name="Sinharoy S."/>
            <person name="Sterck L."/>
            <person name="Viollet A."/>
            <person name="Wang B.B."/>
            <person name="Wang K."/>
            <person name="Wang M."/>
            <person name="Wang X."/>
            <person name="Warfsmann J."/>
            <person name="Weissenbach J."/>
            <person name="White D.D."/>
            <person name="White J.D."/>
            <person name="Wiley G.B."/>
            <person name="Wincker P."/>
            <person name="Xing Y."/>
            <person name="Yang L."/>
            <person name="Yao Z."/>
            <person name="Ying F."/>
            <person name="Zhai J."/>
            <person name="Zhou L."/>
            <person name="Zuber A."/>
            <person name="Denarie J."/>
            <person name="Dixon R.A."/>
            <person name="May G.D."/>
            <person name="Schwartz D.C."/>
            <person name="Rogers J."/>
            <person name="Quetier F."/>
            <person name="Town C.D."/>
            <person name="Roe B.A."/>
        </authorList>
    </citation>
    <scope>NUCLEOTIDE SEQUENCE [LARGE SCALE GENOMIC DNA]</scope>
    <source>
        <strain evidence="1">A17</strain>
        <strain evidence="2 3">cv. Jemalong A17</strain>
    </source>
</reference>
<accession>G7I916</accession>
<dbReference type="PaxDb" id="3880-AES59186"/>
<protein>
    <submittedName>
        <fullName evidence="1 2">Uncharacterized protein</fullName>
    </submittedName>
</protein>
<proteinExistence type="predicted"/>
<evidence type="ECO:0000313" key="1">
    <source>
        <dbReference type="EMBL" id="AES59186.1"/>
    </source>
</evidence>
<dbReference type="AlphaFoldDB" id="G7I916"/>
<dbReference type="EnsemblPlants" id="AES59186">
    <property type="protein sequence ID" value="AES59186"/>
    <property type="gene ID" value="MTR_1g015460"/>
</dbReference>